<evidence type="ECO:0000313" key="7">
    <source>
        <dbReference type="Proteomes" id="UP000664417"/>
    </source>
</evidence>
<dbReference type="InterPro" id="IPR016695">
    <property type="entry name" value="Pur_nucleotidase"/>
</dbReference>
<dbReference type="GO" id="GO:0008253">
    <property type="term" value="F:5'-nucleotidase activity"/>
    <property type="evidence" value="ECO:0007669"/>
    <property type="project" value="TreeGrafter"/>
</dbReference>
<keyword evidence="4" id="KW-0460">Magnesium</keyword>
<evidence type="ECO:0000313" key="6">
    <source>
        <dbReference type="EMBL" id="MBO1316912.1"/>
    </source>
</evidence>
<dbReference type="Proteomes" id="UP000664417">
    <property type="component" value="Unassembled WGS sequence"/>
</dbReference>
<dbReference type="PANTHER" id="PTHR12103:SF15">
    <property type="entry name" value="CYTOSOLIC PURINE 5'-NUCLEOTIDASE"/>
    <property type="match status" value="1"/>
</dbReference>
<dbReference type="InterPro" id="IPR023214">
    <property type="entry name" value="HAD_sf"/>
</dbReference>
<evidence type="ECO:0000256" key="4">
    <source>
        <dbReference type="ARBA" id="ARBA00022842"/>
    </source>
</evidence>
<dbReference type="NCBIfam" id="TIGR02244">
    <property type="entry name" value="HAD-IG-Ncltidse"/>
    <property type="match status" value="1"/>
</dbReference>
<dbReference type="PANTHER" id="PTHR12103">
    <property type="entry name" value="5'-NUCLEOTIDASE DOMAIN-CONTAINING"/>
    <property type="match status" value="1"/>
</dbReference>
<dbReference type="InterPro" id="IPR036412">
    <property type="entry name" value="HAD-like_sf"/>
</dbReference>
<feature type="coiled-coil region" evidence="5">
    <location>
        <begin position="402"/>
        <end position="436"/>
    </location>
</feature>
<evidence type="ECO:0000256" key="5">
    <source>
        <dbReference type="SAM" id="Coils"/>
    </source>
</evidence>
<dbReference type="Gene3D" id="3.40.50.1000">
    <property type="entry name" value="HAD superfamily/HAD-like"/>
    <property type="match status" value="1"/>
</dbReference>
<protein>
    <submittedName>
        <fullName evidence="6">HAD-IG family 5'-nucleotidase</fullName>
    </submittedName>
</protein>
<sequence>MGKKNIDARLKSLLNARYEKRAGEDGKQLYLENRVFTNRTIKMSRIKAVGFDMDYTLAEYQQEALDLLTLRLAVKILVERNGYPEEIAKIPYQEGFAIRGLVIDTKLGNVLKMDKFKYVSLAYHGLKPLDSDSRARIYNATRIDFHSGRYRSVDTLFELLETYLFAAMIDFFIKRKEERDDYTSLYKDIRSAIDTCHSDGSLKKEIMANPDLYIKSDAILIPSLHKLSGAGKRLFVVTNSEPEYTDFVLSYLFRNAAPFFRNWRNCFEIVGCAARKPTFFRDGQPLEIIEEGEALFFSGGNLDFLEEKLRVKGDQVLYVGDHIYGDILKSKHSTHWRTCIIVPELEFQIRAEEKAHEFLKSLLKNETRRKQLVMELNWRRSQVVDLHQFKDSECDELERAHLEKIDAEIEALNREVETHNRELSTLLDQSRQLRRKISNAFNPYWGRLFKTGGQLSAFAEQIRDYACIYTSAASNFNFYSSNVFLESMVTPMPHEKNLYSLGDLNFDASMDGGHNPSEIPLNEREDLSSFDEEDLLDYVNNDTLDGVVKG</sequence>
<comment type="caution">
    <text evidence="6">The sequence shown here is derived from an EMBL/GenBank/DDBJ whole genome shotgun (WGS) entry which is preliminary data.</text>
</comment>
<evidence type="ECO:0000256" key="1">
    <source>
        <dbReference type="ARBA" id="ARBA00009589"/>
    </source>
</evidence>
<name>A0A8J7PYD5_9BACT</name>
<dbReference type="PIRSF" id="PIRSF017434">
    <property type="entry name" value="Purine_5'-nucleotidase"/>
    <property type="match status" value="1"/>
</dbReference>
<proteinExistence type="inferred from homology"/>
<keyword evidence="3" id="KW-0378">Hydrolase</keyword>
<dbReference type="AlphaFoldDB" id="A0A8J7PYD5"/>
<accession>A0A8J7PYD5</accession>
<dbReference type="EMBL" id="JAFREP010000001">
    <property type="protein sequence ID" value="MBO1316912.1"/>
    <property type="molecule type" value="Genomic_DNA"/>
</dbReference>
<dbReference type="Pfam" id="PF05761">
    <property type="entry name" value="5_nucleotid"/>
    <property type="match status" value="1"/>
</dbReference>
<comment type="similarity">
    <text evidence="1">Belongs to the 5'(3')-deoxyribonucleotidase family.</text>
</comment>
<gene>
    <name evidence="6" type="ORF">J3U88_00470</name>
</gene>
<keyword evidence="5" id="KW-0175">Coiled coil</keyword>
<keyword evidence="7" id="KW-1185">Reference proteome</keyword>
<dbReference type="SUPFAM" id="SSF56784">
    <property type="entry name" value="HAD-like"/>
    <property type="match status" value="1"/>
</dbReference>
<dbReference type="RefSeq" id="WP_207856148.1">
    <property type="nucleotide sequence ID" value="NZ_JAFREP010000001.1"/>
</dbReference>
<evidence type="ECO:0000256" key="2">
    <source>
        <dbReference type="ARBA" id="ARBA00022723"/>
    </source>
</evidence>
<reference evidence="6" key="1">
    <citation type="submission" date="2021-03" db="EMBL/GenBank/DDBJ databases">
        <authorList>
            <person name="Wang G."/>
        </authorList>
    </citation>
    <scope>NUCLEOTIDE SEQUENCE</scope>
    <source>
        <strain evidence="6">KCTC 12899</strain>
    </source>
</reference>
<dbReference type="GO" id="GO:0046872">
    <property type="term" value="F:metal ion binding"/>
    <property type="evidence" value="ECO:0007669"/>
    <property type="project" value="UniProtKB-KW"/>
</dbReference>
<organism evidence="6 7">
    <name type="scientific">Acanthopleuribacter pedis</name>
    <dbReference type="NCBI Taxonomy" id="442870"/>
    <lineage>
        <taxon>Bacteria</taxon>
        <taxon>Pseudomonadati</taxon>
        <taxon>Acidobacteriota</taxon>
        <taxon>Holophagae</taxon>
        <taxon>Acanthopleuribacterales</taxon>
        <taxon>Acanthopleuribacteraceae</taxon>
        <taxon>Acanthopleuribacter</taxon>
    </lineage>
</organism>
<evidence type="ECO:0000256" key="3">
    <source>
        <dbReference type="ARBA" id="ARBA00022801"/>
    </source>
</evidence>
<dbReference type="InterPro" id="IPR008380">
    <property type="entry name" value="HAD-SF_hydro_IG_5-nucl"/>
</dbReference>
<keyword evidence="2" id="KW-0479">Metal-binding</keyword>